<dbReference type="GO" id="GO:0030659">
    <property type="term" value="C:cytoplasmic vesicle membrane"/>
    <property type="evidence" value="ECO:0007669"/>
    <property type="project" value="UniProtKB-SubCell"/>
</dbReference>
<dbReference type="OrthoDB" id="2020634at2759"/>
<keyword evidence="11" id="KW-0333">Golgi apparatus</keyword>
<reference evidence="21 22" key="1">
    <citation type="journal article" date="2018" name="Nat. Ecol. Evol.">
        <title>Pezizomycetes genomes reveal the molecular basis of ectomycorrhizal truffle lifestyle.</title>
        <authorList>
            <person name="Murat C."/>
            <person name="Payen T."/>
            <person name="Noel B."/>
            <person name="Kuo A."/>
            <person name="Morin E."/>
            <person name="Chen J."/>
            <person name="Kohler A."/>
            <person name="Krizsan K."/>
            <person name="Balestrini R."/>
            <person name="Da Silva C."/>
            <person name="Montanini B."/>
            <person name="Hainaut M."/>
            <person name="Levati E."/>
            <person name="Barry K.W."/>
            <person name="Belfiori B."/>
            <person name="Cichocki N."/>
            <person name="Clum A."/>
            <person name="Dockter R.B."/>
            <person name="Fauchery L."/>
            <person name="Guy J."/>
            <person name="Iotti M."/>
            <person name="Le Tacon F."/>
            <person name="Lindquist E.A."/>
            <person name="Lipzen A."/>
            <person name="Malagnac F."/>
            <person name="Mello A."/>
            <person name="Molinier V."/>
            <person name="Miyauchi S."/>
            <person name="Poulain J."/>
            <person name="Riccioni C."/>
            <person name="Rubini A."/>
            <person name="Sitrit Y."/>
            <person name="Splivallo R."/>
            <person name="Traeger S."/>
            <person name="Wang M."/>
            <person name="Zifcakova L."/>
            <person name="Wipf D."/>
            <person name="Zambonelli A."/>
            <person name="Paolocci F."/>
            <person name="Nowrousian M."/>
            <person name="Ottonello S."/>
            <person name="Baldrian P."/>
            <person name="Spatafora J.W."/>
            <person name="Henrissat B."/>
            <person name="Nagy L.G."/>
            <person name="Aury J.M."/>
            <person name="Wincker P."/>
            <person name="Grigoriev I.V."/>
            <person name="Bonfante P."/>
            <person name="Martin F.M."/>
        </authorList>
    </citation>
    <scope>NUCLEOTIDE SEQUENCE [LARGE SCALE GENOMIC DNA]</scope>
    <source>
        <strain evidence="21 22">CCBAS932</strain>
    </source>
</reference>
<dbReference type="GO" id="GO:0034045">
    <property type="term" value="C:phagophore assembly site membrane"/>
    <property type="evidence" value="ECO:0007669"/>
    <property type="project" value="UniProtKB-SubCell"/>
</dbReference>
<evidence type="ECO:0000256" key="20">
    <source>
        <dbReference type="SAM" id="MobiDB-lite"/>
    </source>
</evidence>
<feature type="compositionally biased region" description="Acidic residues" evidence="20">
    <location>
        <begin position="50"/>
        <end position="61"/>
    </location>
</feature>
<gene>
    <name evidence="21" type="ORF">P167DRAFT_511906</name>
</gene>
<dbReference type="GO" id="GO:0006869">
    <property type="term" value="P:lipid transport"/>
    <property type="evidence" value="ECO:0007669"/>
    <property type="project" value="UniProtKB-KW"/>
</dbReference>
<dbReference type="AlphaFoldDB" id="A0A3N4KGR3"/>
<evidence type="ECO:0000256" key="16">
    <source>
        <dbReference type="ARBA" id="ARBA00024615"/>
    </source>
</evidence>
<evidence type="ECO:0000313" key="21">
    <source>
        <dbReference type="EMBL" id="RPB08549.1"/>
    </source>
</evidence>
<dbReference type="GO" id="GO:0034497">
    <property type="term" value="P:protein localization to phagophore assembly site"/>
    <property type="evidence" value="ECO:0007669"/>
    <property type="project" value="TreeGrafter"/>
</dbReference>
<evidence type="ECO:0000256" key="6">
    <source>
        <dbReference type="ARBA" id="ARBA00018074"/>
    </source>
</evidence>
<dbReference type="STRING" id="1392247.A0A3N4KGR3"/>
<dbReference type="GO" id="GO:0034727">
    <property type="term" value="P:piecemeal microautophagy of the nucleus"/>
    <property type="evidence" value="ECO:0007669"/>
    <property type="project" value="TreeGrafter"/>
</dbReference>
<dbReference type="PANTHER" id="PTHR13038">
    <property type="entry name" value="APG9 AUTOPHAGY 9"/>
    <property type="match status" value="1"/>
</dbReference>
<feature type="region of interest" description="Disordered" evidence="20">
    <location>
        <begin position="820"/>
        <end position="850"/>
    </location>
</feature>
<protein>
    <recommendedName>
        <fullName evidence="6 19">Autophagy-related protein 9</fullName>
    </recommendedName>
</protein>
<dbReference type="GO" id="GO:0000422">
    <property type="term" value="P:autophagy of mitochondrion"/>
    <property type="evidence" value="ECO:0007669"/>
    <property type="project" value="TreeGrafter"/>
</dbReference>
<evidence type="ECO:0000256" key="3">
    <source>
        <dbReference type="ARBA" id="ARBA00004511"/>
    </source>
</evidence>
<evidence type="ECO:0000256" key="11">
    <source>
        <dbReference type="ARBA" id="ARBA00023034"/>
    </source>
</evidence>
<comment type="catalytic activity">
    <reaction evidence="16">
        <text>a 1,2-diacyl-sn-glycero-3-phosphoethanolamine(in) = a 1,2-diacyl-sn-glycero-3-phosphoethanolamine(out)</text>
        <dbReference type="Rhea" id="RHEA:38895"/>
        <dbReference type="ChEBI" id="CHEBI:64612"/>
    </reaction>
</comment>
<comment type="catalytic activity">
    <reaction evidence="17">
        <text>a 1,2-diacyl-sn-glycero-3-phospho-(1D-myo-inositol-3-phosphate)(in) = a 1,2-diacyl-sn-glycero-3-phospho-(1D-myo-inositol-3-phosphate)(out)</text>
        <dbReference type="Rhea" id="RHEA:67920"/>
        <dbReference type="ChEBI" id="CHEBI:58088"/>
    </reaction>
</comment>
<feature type="compositionally biased region" description="Low complexity" evidence="20">
    <location>
        <begin position="132"/>
        <end position="141"/>
    </location>
</feature>
<keyword evidence="7 19" id="KW-0813">Transport</keyword>
<name>A0A3N4KGR3_9PEZI</name>
<keyword evidence="12 19" id="KW-0445">Lipid transport</keyword>
<dbReference type="InParanoid" id="A0A3N4KGR3"/>
<proteinExistence type="inferred from homology"/>
<keyword evidence="13 19" id="KW-0472">Membrane</keyword>
<feature type="transmembrane region" description="Helical" evidence="19">
    <location>
        <begin position="280"/>
        <end position="302"/>
    </location>
</feature>
<feature type="region of interest" description="Disordered" evidence="20">
    <location>
        <begin position="763"/>
        <end position="792"/>
    </location>
</feature>
<evidence type="ECO:0000256" key="5">
    <source>
        <dbReference type="ARBA" id="ARBA00006185"/>
    </source>
</evidence>
<evidence type="ECO:0000256" key="14">
    <source>
        <dbReference type="ARBA" id="ARBA00023329"/>
    </source>
</evidence>
<feature type="transmembrane region" description="Helical" evidence="19">
    <location>
        <begin position="568"/>
        <end position="590"/>
    </location>
</feature>
<comment type="similarity">
    <text evidence="5 19">Belongs to the ATG9 family.</text>
</comment>
<keyword evidence="14" id="KW-0968">Cytoplasmic vesicle</keyword>
<accession>A0A3N4KGR3</accession>
<evidence type="ECO:0000256" key="19">
    <source>
        <dbReference type="RuleBase" id="RU364027"/>
    </source>
</evidence>
<evidence type="ECO:0000256" key="12">
    <source>
        <dbReference type="ARBA" id="ARBA00023055"/>
    </source>
</evidence>
<comment type="function">
    <text evidence="19">Phospholipid scramblase involved in autophagy. Cycles between the preautophagosomal structure/phagophore assembly site (PAS) and the cytoplasmic vesicle pool and supplies membrane for the growing autophagosome. Lipid scramblase activity plays a key role in preautophagosomal structure/phagophore assembly by distributing the phospholipids that arrive through ATG2 from the cytoplasmic to the luminal leaflet of the bilayer, thereby driving autophagosomal membrane expansion.</text>
</comment>
<feature type="region of interest" description="Disordered" evidence="20">
    <location>
        <begin position="21"/>
        <end position="164"/>
    </location>
</feature>
<dbReference type="Proteomes" id="UP000277580">
    <property type="component" value="Unassembled WGS sequence"/>
</dbReference>
<evidence type="ECO:0000256" key="1">
    <source>
        <dbReference type="ARBA" id="ARBA00004439"/>
    </source>
</evidence>
<feature type="transmembrane region" description="Helical" evidence="19">
    <location>
        <begin position="449"/>
        <end position="473"/>
    </location>
</feature>
<evidence type="ECO:0000256" key="9">
    <source>
        <dbReference type="ARBA" id="ARBA00022989"/>
    </source>
</evidence>
<dbReference type="GO" id="GO:0005789">
    <property type="term" value="C:endoplasmic reticulum membrane"/>
    <property type="evidence" value="ECO:0007669"/>
    <property type="project" value="UniProtKB-SubCell"/>
</dbReference>
<comment type="catalytic activity">
    <reaction evidence="18">
        <text>a 1,2-diacyl-sn-glycero-3-phosphocholine(in) = a 1,2-diacyl-sn-glycero-3-phosphocholine(out)</text>
        <dbReference type="Rhea" id="RHEA:38571"/>
        <dbReference type="ChEBI" id="CHEBI:57643"/>
    </reaction>
</comment>
<keyword evidence="8 19" id="KW-0812">Transmembrane</keyword>
<evidence type="ECO:0000313" key="22">
    <source>
        <dbReference type="Proteomes" id="UP000277580"/>
    </source>
</evidence>
<dbReference type="PANTHER" id="PTHR13038:SF10">
    <property type="entry name" value="AUTOPHAGY-RELATED PROTEIN 9"/>
    <property type="match status" value="1"/>
</dbReference>
<keyword evidence="9 19" id="KW-1133">Transmembrane helix</keyword>
<evidence type="ECO:0000256" key="7">
    <source>
        <dbReference type="ARBA" id="ARBA00022448"/>
    </source>
</evidence>
<keyword evidence="22" id="KW-1185">Reference proteome</keyword>
<keyword evidence="10 19" id="KW-0072">Autophagy</keyword>
<comment type="catalytic activity">
    <reaction evidence="15">
        <text>a 1,2-diacyl-sn-glycero-3-phospho-L-serine(in) = a 1,2-diacyl-sn-glycero-3-phospho-L-serine(out)</text>
        <dbReference type="Rhea" id="RHEA:38663"/>
        <dbReference type="ChEBI" id="CHEBI:57262"/>
    </reaction>
</comment>
<evidence type="ECO:0000256" key="13">
    <source>
        <dbReference type="ARBA" id="ARBA00023136"/>
    </source>
</evidence>
<evidence type="ECO:0000256" key="2">
    <source>
        <dbReference type="ARBA" id="ARBA00004477"/>
    </source>
</evidence>
<dbReference type="EMBL" id="ML119161">
    <property type="protein sequence ID" value="RPB08549.1"/>
    <property type="molecule type" value="Genomic_DNA"/>
</dbReference>
<dbReference type="GO" id="GO:0061709">
    <property type="term" value="P:reticulophagy"/>
    <property type="evidence" value="ECO:0007669"/>
    <property type="project" value="TreeGrafter"/>
</dbReference>
<dbReference type="Pfam" id="PF04109">
    <property type="entry name" value="ATG9"/>
    <property type="match status" value="1"/>
</dbReference>
<comment type="subcellular location">
    <subcellularLocation>
        <location evidence="1">Cytoplasmic vesicle membrane</location>
        <topology evidence="1">Multi-pass membrane protein</topology>
    </subcellularLocation>
    <subcellularLocation>
        <location evidence="2">Endoplasmic reticulum membrane</location>
        <topology evidence="2">Multi-pass membrane protein</topology>
    </subcellularLocation>
    <subcellularLocation>
        <location evidence="4">Golgi apparatus membrane</location>
        <topology evidence="4">Multi-pass membrane protein</topology>
    </subcellularLocation>
    <subcellularLocation>
        <location evidence="3 19">Preautophagosomal structure membrane</location>
        <topology evidence="3 19">Multi-pass membrane protein</topology>
    </subcellularLocation>
</comment>
<evidence type="ECO:0000256" key="8">
    <source>
        <dbReference type="ARBA" id="ARBA00022692"/>
    </source>
</evidence>
<evidence type="ECO:0000256" key="10">
    <source>
        <dbReference type="ARBA" id="ARBA00023006"/>
    </source>
</evidence>
<feature type="transmembrane region" description="Helical" evidence="19">
    <location>
        <begin position="235"/>
        <end position="260"/>
    </location>
</feature>
<dbReference type="GO" id="GO:0000139">
    <property type="term" value="C:Golgi membrane"/>
    <property type="evidence" value="ECO:0007669"/>
    <property type="project" value="UniProtKB-SubCell"/>
</dbReference>
<evidence type="ECO:0000256" key="4">
    <source>
        <dbReference type="ARBA" id="ARBA00004653"/>
    </source>
</evidence>
<sequence length="900" mass="103049">MTSKLLSQIFNKNSQSIYETLRENGANNSDSDLDDMEARAGTLHSQGGPEEYEEGMDDNESTFELRHQPPAPASSSFLAHSAQRPFFASMSRPRGNRYASQRFREEDPDDDDDVPASLLFEAGGLGGGGSRPSGTAGLNQGDLGGGGPGPATEATRKRDKQEQQWAAATAQMHVQGDEQEAEAKEVRRQARLGLIDPKERALWKWANVENLDNFLNDVYDYFLGKGIYSIALNRFLNLLMLAFVVAFSTFLSLCIDYQLIRKKDKFGDVIVQHCMSRMSGTATFFLWIISFYWAIKAVHFFLDMRRLWDIHNFYTYLLEIPDQDMQTVSWQEVVARLMILRDDNPTTSETVRRRHYTNQSKQRMDAHDIANRLMRKENYLIALFNKEILDLTIPIPFLRSRGSMLTKTLEWNLSLTILDYVFNEQGQLNSMFLKEGHRRILSDALKRRFMFAGWMNIITAPFIATYFLLVFLLRNVHDFIKTPARIGHRQYTPLAEWKFREFNELHHLFHMRLDMSYPAAEAYVDQFPKEKTAQVARFVSFIAGSLLGVLAIASLLDSDLIQGFEITSGMTALTYMAILTTIVAVTRGMLPEENTIYDPEWSLRNVIQHTHYMPDHWKEKLRSDEVKRDFMTLYDMKVSIFINEILSVFFTPFILWWSLPKCSDRIIDFFREFTVHVDGIGYVCSFAVFNFQKPGHNVEDLREEYFSSKDNKMLSSYLGFMDQYHGTQIKTGHGKRQHQGSLRPYMTSPIMAADMSKSIYNQHPQNRRQDTSGPGMGKSMHRDSPGRMGASMMQSSLLDPQHQPAYGGFSRNMRQPMFHPRSAESLREEDEEEESAINPGHNRKQRYRSNLGESFMSTNVTTAMMEAAEEGQAGPRTNVLDLLNQFVGGGTETAGRPGVI</sequence>
<feature type="transmembrane region" description="Helical" evidence="19">
    <location>
        <begin position="640"/>
        <end position="659"/>
    </location>
</feature>
<dbReference type="FunCoup" id="A0A3N4KGR3">
    <property type="interactions" value="229"/>
</dbReference>
<evidence type="ECO:0000256" key="17">
    <source>
        <dbReference type="ARBA" id="ARBA00024621"/>
    </source>
</evidence>
<feature type="transmembrane region" description="Helical" evidence="19">
    <location>
        <begin position="535"/>
        <end position="556"/>
    </location>
</feature>
<evidence type="ECO:0000256" key="15">
    <source>
        <dbReference type="ARBA" id="ARBA00024479"/>
    </source>
</evidence>
<organism evidence="21 22">
    <name type="scientific">Morchella conica CCBAS932</name>
    <dbReference type="NCBI Taxonomy" id="1392247"/>
    <lineage>
        <taxon>Eukaryota</taxon>
        <taxon>Fungi</taxon>
        <taxon>Dikarya</taxon>
        <taxon>Ascomycota</taxon>
        <taxon>Pezizomycotina</taxon>
        <taxon>Pezizomycetes</taxon>
        <taxon>Pezizales</taxon>
        <taxon>Morchellaceae</taxon>
        <taxon>Morchella</taxon>
    </lineage>
</organism>
<dbReference type="GO" id="GO:0005776">
    <property type="term" value="C:autophagosome"/>
    <property type="evidence" value="ECO:0007669"/>
    <property type="project" value="TreeGrafter"/>
</dbReference>
<evidence type="ECO:0000256" key="18">
    <source>
        <dbReference type="ARBA" id="ARBA00024631"/>
    </source>
</evidence>
<dbReference type="InterPro" id="IPR007241">
    <property type="entry name" value="Autophagy-rel_prot_9"/>
</dbReference>